<proteinExistence type="predicted"/>
<feature type="chain" id="PRO_5046951385" description="Lipoprotein" evidence="1">
    <location>
        <begin position="20"/>
        <end position="134"/>
    </location>
</feature>
<gene>
    <name evidence="2" type="ORF">ACFQ4C_21270</name>
</gene>
<reference evidence="3" key="1">
    <citation type="journal article" date="2019" name="Int. J. Syst. Evol. Microbiol.">
        <title>The Global Catalogue of Microorganisms (GCM) 10K type strain sequencing project: providing services to taxonomists for standard genome sequencing and annotation.</title>
        <authorList>
            <consortium name="The Broad Institute Genomics Platform"/>
            <consortium name="The Broad Institute Genome Sequencing Center for Infectious Disease"/>
            <person name="Wu L."/>
            <person name="Ma J."/>
        </authorList>
    </citation>
    <scope>NUCLEOTIDE SEQUENCE [LARGE SCALE GENOMIC DNA]</scope>
    <source>
        <strain evidence="3">CCUG 55608</strain>
    </source>
</reference>
<sequence>MKSIRLLGWMLLGTSLLQACSSSLKFVPSTVVPAATGTVQTKQDKNKNYVIDVKLRNLAEPGNLTPAKKTYVVWMESKGNPTQKLGQLLPRSKELKADLSATVTSKPTQVYLTAEDDAQVQQATGPVILSTNDR</sequence>
<evidence type="ECO:0008006" key="4">
    <source>
        <dbReference type="Google" id="ProtNLM"/>
    </source>
</evidence>
<organism evidence="2 3">
    <name type="scientific">Larkinella insperata</name>
    <dbReference type="NCBI Taxonomy" id="332158"/>
    <lineage>
        <taxon>Bacteria</taxon>
        <taxon>Pseudomonadati</taxon>
        <taxon>Bacteroidota</taxon>
        <taxon>Cytophagia</taxon>
        <taxon>Cytophagales</taxon>
        <taxon>Spirosomataceae</taxon>
        <taxon>Larkinella</taxon>
    </lineage>
</organism>
<keyword evidence="3" id="KW-1185">Reference proteome</keyword>
<name>A0ABW3QHS6_9BACT</name>
<dbReference type="PROSITE" id="PS51257">
    <property type="entry name" value="PROKAR_LIPOPROTEIN"/>
    <property type="match status" value="1"/>
</dbReference>
<dbReference type="RefSeq" id="WP_379884598.1">
    <property type="nucleotide sequence ID" value="NZ_JBHTLP010000018.1"/>
</dbReference>
<protein>
    <recommendedName>
        <fullName evidence="4">Lipoprotein</fullName>
    </recommendedName>
</protein>
<feature type="signal peptide" evidence="1">
    <location>
        <begin position="1"/>
        <end position="19"/>
    </location>
</feature>
<dbReference type="EMBL" id="JBHTLP010000018">
    <property type="protein sequence ID" value="MFD1143673.1"/>
    <property type="molecule type" value="Genomic_DNA"/>
</dbReference>
<evidence type="ECO:0000313" key="2">
    <source>
        <dbReference type="EMBL" id="MFD1143673.1"/>
    </source>
</evidence>
<comment type="caution">
    <text evidence="2">The sequence shown here is derived from an EMBL/GenBank/DDBJ whole genome shotgun (WGS) entry which is preliminary data.</text>
</comment>
<keyword evidence="1" id="KW-0732">Signal</keyword>
<evidence type="ECO:0000313" key="3">
    <source>
        <dbReference type="Proteomes" id="UP001597116"/>
    </source>
</evidence>
<evidence type="ECO:0000256" key="1">
    <source>
        <dbReference type="SAM" id="SignalP"/>
    </source>
</evidence>
<accession>A0ABW3QHS6</accession>
<dbReference type="Proteomes" id="UP001597116">
    <property type="component" value="Unassembled WGS sequence"/>
</dbReference>